<protein>
    <submittedName>
        <fullName evidence="1">F-box domain-containing protein</fullName>
    </submittedName>
</protein>
<dbReference type="AlphaFoldDB" id="A0AAD8I832"/>
<dbReference type="Pfam" id="PF14299">
    <property type="entry name" value="PP2"/>
    <property type="match status" value="2"/>
</dbReference>
<name>A0AAD8I832_9APIA</name>
<dbReference type="Proteomes" id="UP001237642">
    <property type="component" value="Unassembled WGS sequence"/>
</dbReference>
<dbReference type="InterPro" id="IPR025886">
    <property type="entry name" value="PP2-like"/>
</dbReference>
<accession>A0AAD8I832</accession>
<organism evidence="1 2">
    <name type="scientific">Heracleum sosnowskyi</name>
    <dbReference type="NCBI Taxonomy" id="360622"/>
    <lineage>
        <taxon>Eukaryota</taxon>
        <taxon>Viridiplantae</taxon>
        <taxon>Streptophyta</taxon>
        <taxon>Embryophyta</taxon>
        <taxon>Tracheophyta</taxon>
        <taxon>Spermatophyta</taxon>
        <taxon>Magnoliopsida</taxon>
        <taxon>eudicotyledons</taxon>
        <taxon>Gunneridae</taxon>
        <taxon>Pentapetalae</taxon>
        <taxon>asterids</taxon>
        <taxon>campanulids</taxon>
        <taxon>Apiales</taxon>
        <taxon>Apiaceae</taxon>
        <taxon>Apioideae</taxon>
        <taxon>apioid superclade</taxon>
        <taxon>Tordylieae</taxon>
        <taxon>Tordyliinae</taxon>
        <taxon>Heracleum</taxon>
    </lineage>
</organism>
<sequence length="377" mass="43757">MCSSDLSFTFLDTDYWNPNTSYRLGHVVWLEIKGKVSTYKLSPNTTYTAYLSFAFSWDFYYGFHVPVETSVGIIGEDRINKLVYLDPRIAKSECQYLKRREDALFEIELGDYFHNDGEARDLEMTVREVKSGKPKCGITIYGMDLRPKRGKLSVVAKSFRSAAESDAVWERLLPNDYEEILCRVDSLPDIYFASKKDLYLFLIDFFWLDKWSGKKCFMIPISIKLYPEADWNPSYESKLSFREIYGFHWEEWFGIRGKISTSMLSPDTTYTAYLVHKWDYGFGCNFFAEDRPAFEVSVGCSEDESVNRVVYLDRKIGETCNEYVVERKYGWLEVELGEYFNKGGENKDLEMSVVDVTDGLGKTGFNTQGIEIRPKHG</sequence>
<dbReference type="EMBL" id="JAUIZM010000006">
    <property type="protein sequence ID" value="KAK1380766.1"/>
    <property type="molecule type" value="Genomic_DNA"/>
</dbReference>
<dbReference type="PANTHER" id="PTHR32278:SF111">
    <property type="entry name" value="F-BOX PROTEIN PP2-B12-RELATED"/>
    <property type="match status" value="1"/>
</dbReference>
<evidence type="ECO:0000313" key="1">
    <source>
        <dbReference type="EMBL" id="KAK1380766.1"/>
    </source>
</evidence>
<dbReference type="PANTHER" id="PTHR32278">
    <property type="entry name" value="F-BOX DOMAIN-CONTAINING PROTEIN"/>
    <property type="match status" value="1"/>
</dbReference>
<proteinExistence type="predicted"/>
<keyword evidence="2" id="KW-1185">Reference proteome</keyword>
<evidence type="ECO:0000313" key="2">
    <source>
        <dbReference type="Proteomes" id="UP001237642"/>
    </source>
</evidence>
<gene>
    <name evidence="1" type="ORF">POM88_027510</name>
</gene>
<reference evidence="1" key="1">
    <citation type="submission" date="2023-02" db="EMBL/GenBank/DDBJ databases">
        <title>Genome of toxic invasive species Heracleum sosnowskyi carries increased number of genes despite the absence of recent whole-genome duplications.</title>
        <authorList>
            <person name="Schelkunov M."/>
            <person name="Shtratnikova V."/>
            <person name="Makarenko M."/>
            <person name="Klepikova A."/>
            <person name="Omelchenko D."/>
            <person name="Novikova G."/>
            <person name="Obukhova E."/>
            <person name="Bogdanov V."/>
            <person name="Penin A."/>
            <person name="Logacheva M."/>
        </authorList>
    </citation>
    <scope>NUCLEOTIDE SEQUENCE</scope>
    <source>
        <strain evidence="1">Hsosn_3</strain>
        <tissue evidence="1">Leaf</tissue>
    </source>
</reference>
<comment type="caution">
    <text evidence="1">The sequence shown here is derived from an EMBL/GenBank/DDBJ whole genome shotgun (WGS) entry which is preliminary data.</text>
</comment>
<reference evidence="1" key="2">
    <citation type="submission" date="2023-05" db="EMBL/GenBank/DDBJ databases">
        <authorList>
            <person name="Schelkunov M.I."/>
        </authorList>
    </citation>
    <scope>NUCLEOTIDE SEQUENCE</scope>
    <source>
        <strain evidence="1">Hsosn_3</strain>
        <tissue evidence="1">Leaf</tissue>
    </source>
</reference>